<keyword evidence="1" id="KW-0472">Membrane</keyword>
<organism evidence="2 3">
    <name type="scientific">Prorocentrum cordatum</name>
    <dbReference type="NCBI Taxonomy" id="2364126"/>
    <lineage>
        <taxon>Eukaryota</taxon>
        <taxon>Sar</taxon>
        <taxon>Alveolata</taxon>
        <taxon>Dinophyceae</taxon>
        <taxon>Prorocentrales</taxon>
        <taxon>Prorocentraceae</taxon>
        <taxon>Prorocentrum</taxon>
    </lineage>
</organism>
<feature type="transmembrane region" description="Helical" evidence="1">
    <location>
        <begin position="107"/>
        <end position="125"/>
    </location>
</feature>
<name>A0ABN9VAU1_9DINO</name>
<keyword evidence="1" id="KW-1133">Transmembrane helix</keyword>
<gene>
    <name evidence="2" type="ORF">PCOR1329_LOCUS56313</name>
</gene>
<reference evidence="2" key="1">
    <citation type="submission" date="2023-10" db="EMBL/GenBank/DDBJ databases">
        <authorList>
            <person name="Chen Y."/>
            <person name="Shah S."/>
            <person name="Dougan E. K."/>
            <person name="Thang M."/>
            <person name="Chan C."/>
        </authorList>
    </citation>
    <scope>NUCLEOTIDE SEQUENCE [LARGE SCALE GENOMIC DNA]</scope>
</reference>
<feature type="transmembrane region" description="Helical" evidence="1">
    <location>
        <begin position="137"/>
        <end position="157"/>
    </location>
</feature>
<dbReference type="EMBL" id="CAUYUJ010016927">
    <property type="protein sequence ID" value="CAK0870121.1"/>
    <property type="molecule type" value="Genomic_DNA"/>
</dbReference>
<keyword evidence="1" id="KW-0812">Transmembrane</keyword>
<feature type="non-terminal residue" evidence="2">
    <location>
        <position position="302"/>
    </location>
</feature>
<feature type="transmembrane region" description="Helical" evidence="1">
    <location>
        <begin position="69"/>
        <end position="87"/>
    </location>
</feature>
<comment type="caution">
    <text evidence="2">The sequence shown here is derived from an EMBL/GenBank/DDBJ whole genome shotgun (WGS) entry which is preliminary data.</text>
</comment>
<feature type="transmembrane region" description="Helical" evidence="1">
    <location>
        <begin position="277"/>
        <end position="296"/>
    </location>
</feature>
<accession>A0ABN9VAU1</accession>
<feature type="transmembrane region" description="Helical" evidence="1">
    <location>
        <begin position="44"/>
        <end position="62"/>
    </location>
</feature>
<keyword evidence="3" id="KW-1185">Reference proteome</keyword>
<evidence type="ECO:0000256" key="1">
    <source>
        <dbReference type="SAM" id="Phobius"/>
    </source>
</evidence>
<protein>
    <recommendedName>
        <fullName evidence="4">Alpha-1,3-glucosyltransferase</fullName>
    </recommendedName>
</protein>
<proteinExistence type="predicted"/>
<evidence type="ECO:0008006" key="4">
    <source>
        <dbReference type="Google" id="ProtNLM"/>
    </source>
</evidence>
<evidence type="ECO:0000313" key="2">
    <source>
        <dbReference type="EMBL" id="CAK0870121.1"/>
    </source>
</evidence>
<evidence type="ECO:0000313" key="3">
    <source>
        <dbReference type="Proteomes" id="UP001189429"/>
    </source>
</evidence>
<feature type="transmembrane region" description="Helical" evidence="1">
    <location>
        <begin position="206"/>
        <end position="228"/>
    </location>
</feature>
<sequence length="302" mass="34955">MFLFAVMVFAAGAPILRRPLRLRLLWNTFGFLDYVQNLRRRRPWLHLSGASVLLVAVLLRYVRCLGERVFLPLLFFLLALFTIPFVPWPRQLMKPFCVSMYAMSRPLLMVAFMLLVLVLSIRMVIEMRSTILDCVFRVVRLLIHALVPTTLVLFLWTDFSVLVCRMRAWYLFMRTPFKTQALVCGPLFLLAWCSPTARWRSPLSQVALLLLGSQTCKWMISMLAVLNLSRRMAVLTFPHLTSDLVTFCFAAATILRTPPPQPAWPFTSALRYRVVEVLRVVAIPIMQMVCSALILLRRRQTF</sequence>
<dbReference type="Proteomes" id="UP001189429">
    <property type="component" value="Unassembled WGS sequence"/>
</dbReference>